<dbReference type="GO" id="GO:0005524">
    <property type="term" value="F:ATP binding"/>
    <property type="evidence" value="ECO:0007669"/>
    <property type="project" value="UniProtKB-KW"/>
</dbReference>
<dbReference type="InterPro" id="IPR007502">
    <property type="entry name" value="Helicase-assoc_dom"/>
</dbReference>
<gene>
    <name evidence="11" type="ORF">NMOB1V02_LOCUS4958</name>
</gene>
<dbReference type="InterPro" id="IPR033290">
    <property type="entry name" value="CCDC39"/>
</dbReference>
<keyword evidence="3" id="KW-0347">Helicase</keyword>
<dbReference type="Proteomes" id="UP000678499">
    <property type="component" value="Unassembled WGS sequence"/>
</dbReference>
<accession>A0A7R9GCF0</accession>
<evidence type="ECO:0000256" key="1">
    <source>
        <dbReference type="ARBA" id="ARBA00022741"/>
    </source>
</evidence>
<evidence type="ECO:0008006" key="13">
    <source>
        <dbReference type="Google" id="ProtNLM"/>
    </source>
</evidence>
<organism evidence="11">
    <name type="scientific">Notodromas monacha</name>
    <dbReference type="NCBI Taxonomy" id="399045"/>
    <lineage>
        <taxon>Eukaryota</taxon>
        <taxon>Metazoa</taxon>
        <taxon>Ecdysozoa</taxon>
        <taxon>Arthropoda</taxon>
        <taxon>Crustacea</taxon>
        <taxon>Oligostraca</taxon>
        <taxon>Ostracoda</taxon>
        <taxon>Podocopa</taxon>
        <taxon>Podocopida</taxon>
        <taxon>Cypridocopina</taxon>
        <taxon>Cypridoidea</taxon>
        <taxon>Cyprididae</taxon>
        <taxon>Notodromas</taxon>
    </lineage>
</organism>
<dbReference type="Pfam" id="PF00271">
    <property type="entry name" value="Helicase_C"/>
    <property type="match status" value="1"/>
</dbReference>
<evidence type="ECO:0000313" key="12">
    <source>
        <dbReference type="Proteomes" id="UP000678499"/>
    </source>
</evidence>
<dbReference type="PANTHER" id="PTHR18934:SF257">
    <property type="entry name" value="ATP-DEPENDENT RNA HELICASE DHX30"/>
    <property type="match status" value="1"/>
</dbReference>
<evidence type="ECO:0000256" key="2">
    <source>
        <dbReference type="ARBA" id="ARBA00022801"/>
    </source>
</evidence>
<keyword evidence="4" id="KW-0067">ATP-binding</keyword>
<evidence type="ECO:0000256" key="3">
    <source>
        <dbReference type="ARBA" id="ARBA00022806"/>
    </source>
</evidence>
<comment type="similarity">
    <text evidence="6">Belongs to the DExH box helicase family.</text>
</comment>
<keyword evidence="1" id="KW-0547">Nucleotide-binding</keyword>
<dbReference type="InterPro" id="IPR001650">
    <property type="entry name" value="Helicase_C-like"/>
</dbReference>
<dbReference type="GO" id="GO:0005737">
    <property type="term" value="C:cytoplasm"/>
    <property type="evidence" value="ECO:0007669"/>
    <property type="project" value="TreeGrafter"/>
</dbReference>
<evidence type="ECO:0000313" key="11">
    <source>
        <dbReference type="EMBL" id="CAD7277223.1"/>
    </source>
</evidence>
<feature type="coiled-coil region" evidence="7">
    <location>
        <begin position="120"/>
        <end position="313"/>
    </location>
</feature>
<keyword evidence="7" id="KW-0175">Coiled coil</keyword>
<dbReference type="GO" id="GO:0002151">
    <property type="term" value="F:G-quadruplex RNA binding"/>
    <property type="evidence" value="ECO:0007669"/>
    <property type="project" value="TreeGrafter"/>
</dbReference>
<evidence type="ECO:0000256" key="4">
    <source>
        <dbReference type="ARBA" id="ARBA00022840"/>
    </source>
</evidence>
<dbReference type="Gene3D" id="3.30.160.20">
    <property type="match status" value="1"/>
</dbReference>
<dbReference type="GO" id="GO:0003724">
    <property type="term" value="F:RNA helicase activity"/>
    <property type="evidence" value="ECO:0007669"/>
    <property type="project" value="TreeGrafter"/>
</dbReference>
<dbReference type="FunFam" id="3.40.50.300:FF:000526">
    <property type="entry name" value="DExH-box ATP-dependent RNA helicase DExH3"/>
    <property type="match status" value="1"/>
</dbReference>
<dbReference type="SMART" id="SM00490">
    <property type="entry name" value="HELICc"/>
    <property type="match status" value="1"/>
</dbReference>
<keyword evidence="5" id="KW-0694">RNA-binding</keyword>
<dbReference type="GO" id="GO:0016787">
    <property type="term" value="F:hydrolase activity"/>
    <property type="evidence" value="ECO:0007669"/>
    <property type="project" value="UniProtKB-KW"/>
</dbReference>
<dbReference type="GO" id="GO:0003678">
    <property type="term" value="F:DNA helicase activity"/>
    <property type="evidence" value="ECO:0007669"/>
    <property type="project" value="TreeGrafter"/>
</dbReference>
<dbReference type="InterPro" id="IPR011545">
    <property type="entry name" value="DEAD/DEAH_box_helicase_dom"/>
</dbReference>
<evidence type="ECO:0000259" key="10">
    <source>
        <dbReference type="PROSITE" id="PS51194"/>
    </source>
</evidence>
<dbReference type="Pfam" id="PF00270">
    <property type="entry name" value="DEAD"/>
    <property type="match status" value="1"/>
</dbReference>
<dbReference type="PANTHER" id="PTHR18934">
    <property type="entry name" value="ATP-DEPENDENT RNA HELICASE"/>
    <property type="match status" value="1"/>
</dbReference>
<evidence type="ECO:0000256" key="6">
    <source>
        <dbReference type="ARBA" id="ARBA00060772"/>
    </source>
</evidence>
<dbReference type="Gene3D" id="3.40.50.300">
    <property type="entry name" value="P-loop containing nucleotide triphosphate hydrolases"/>
    <property type="match status" value="2"/>
</dbReference>
<dbReference type="Pfam" id="PF24161">
    <property type="entry name" value="CCDC39"/>
    <property type="match status" value="2"/>
</dbReference>
<evidence type="ECO:0000256" key="8">
    <source>
        <dbReference type="SAM" id="MobiDB-lite"/>
    </source>
</evidence>
<dbReference type="EMBL" id="CAJPEX010000835">
    <property type="protein sequence ID" value="CAG0917375.1"/>
    <property type="molecule type" value="Genomic_DNA"/>
</dbReference>
<dbReference type="InterPro" id="IPR027417">
    <property type="entry name" value="P-loop_NTPase"/>
</dbReference>
<dbReference type="SMART" id="SM00487">
    <property type="entry name" value="DEXDc"/>
    <property type="match status" value="1"/>
</dbReference>
<dbReference type="CDD" id="cd17917">
    <property type="entry name" value="DEXHc_RHA-like"/>
    <property type="match status" value="1"/>
</dbReference>
<feature type="domain" description="Helicase ATP-binding" evidence="9">
    <location>
        <begin position="1027"/>
        <end position="1196"/>
    </location>
</feature>
<dbReference type="OrthoDB" id="5600252at2759"/>
<dbReference type="SUPFAM" id="SSF52540">
    <property type="entry name" value="P-loop containing nucleoside triphosphate hydrolases"/>
    <property type="match status" value="1"/>
</dbReference>
<dbReference type="InterPro" id="IPR014001">
    <property type="entry name" value="Helicase_ATP-bd"/>
</dbReference>
<protein>
    <recommendedName>
        <fullName evidence="13">RNA helicase</fullName>
    </recommendedName>
</protein>
<dbReference type="PROSITE" id="PS51192">
    <property type="entry name" value="HELICASE_ATP_BIND_1"/>
    <property type="match status" value="1"/>
</dbReference>
<feature type="coiled-coil region" evidence="7">
    <location>
        <begin position="573"/>
        <end position="729"/>
    </location>
</feature>
<keyword evidence="12" id="KW-1185">Reference proteome</keyword>
<evidence type="ECO:0000256" key="7">
    <source>
        <dbReference type="SAM" id="Coils"/>
    </source>
</evidence>
<dbReference type="SMART" id="SM00847">
    <property type="entry name" value="HA2"/>
    <property type="match status" value="1"/>
</dbReference>
<sequence length="1792" mass="203534">MTLEDSDRDLLESFGSIDPFDIPNASEENKLLQQQLKEKLAIAALLRDKAAKFDEKIKVVQKHLKDVDDDRQSIEAKITSYLSKITKIRNELKWDEDTYKSWSEKLAQKHEDNLNLVKYAEFDEARIKDLSLKLEKLSVEAEGFRIRVEEAASEKSAQEAKFKKTQKELLNLQAQKTELSEKWEQVLSKVSEKDSENQEMLQKLEKAEEALRAAQERQRIVKKAEALEIACTSARKAQMVEGLLADSEAYRNSLKTKIDRLTNKKAKQAAEVKEMHGELASLTSQIAAAKKNIKKLDKSIKETEDSIRNKEEMSFKLDFKIVKLDREIAMFMGRSHPDSDESIVKCELKESKSQYEAELEKLRKSNKSADSENQLAFEQLKRARNSANKLIQEKVKADNRLRDLETKVTQTNKSLKELKAEQENMLVERNLLQVDVRKNIKKVQTKARILAESEKEQLELEKSALEEQEVRKCELENVKLQLRNVNDEKQSLQMNLNDRTDKAEKSKKRYETILEAMGAKMTNSSSNANASSGQSTKFSNKKRLASLVPDGPGLADSDLKNASFFIITRAQEKQELEMKITDMSKQILASREELMACKRTLDLVTGNNSMFRKQTIDAAAKSIQNDEDALKKMKAEEDYESARIELNMKTLEIEEIGHNVETLENFVTKLRAEVEANGREMEELDDRKALLLKEINDQLRRLEIATNRIKRLTKELKTKDKLLGESEQRFEEFMKDIELKKLKSTNRKALNSFRELAQIDIAVWASVERAFLECHMPSRLWKKSFAPNRIGFFLGNGSRVLPLSSHSFASKDALLHESAFELKHRRPPHVFEEKTAKHVFNNYFQLVKSYFKNGEKFAPVLKTTHGTKGGRHLWNVACKIHWPISYETSASSSSKKHAEALAMIQILNHLQSLNKIKDGKPVFYSMDEVEVASSILKEPLQLSIPPDCVSSINRLANHECTLRESLRDHLSKPCAELNRDKLDTSRREGNWDAESLAARNGELIRKSRNLRIHNRSLPVNKYQSVIVDAVRENPVVVLSGDTGCGKSTQVPQIILDELISQRMGADASIIVAQPRRISAISLAKRIAYERRERVGETIGYQVRLDARLPETSRGSIVFCTGGILLRKIMNDPTLEGVSHVILDEAHERDVTTDILMVFLRRAVKANPNLKVVIMSATINVDLFARYFHGAPVVNVPGRLFPVNVHYLDSFVNTMYGNRIPDEVLGILRTAPDDNFEQDRITSSAELVAKTVEYIHGTRDPGAILCFLPGWQEIKAVKSLLEEYRRRDMMILPVHSKLSNQDQEKIFSKPDVGVRKVILATNIAETSITIDDVKYVVDSGFHRQNKFNPRIGVEYLATTWISKANANQRKGRAGRVSSGECFRLYPERVFDILEPFSVPEMLRCSLERVVLDVKSVWNNDEKVSGFFDEVLQSPDAANVERALKDLREDGFIDGNEELSWLGKVLTPCPTHPKLAKALFYGAAFRCAGSVSDVVAALSAPRDILVGNVETRKEIRQKKRSEHASSDHLATLNFLEKCRPMTNSFKELVNYCWTNMIHHPTLRFVFDLSSSFLDYLEDRKLYRGTIDHKMDSDEHVVLAALCAGLGLTRIVKVKHGEVSKGIIDTKAISLRTQSNHKALAGSESVFGGGKTEKSIDPSTACLMGFVQIESVERRARLLRDLSQISPLVPLLMCGRKLNFSRVDEETWQISVDHSKVVQVSCDETTRDALEALRKSLEFSAQVFGLRSFGGWDLNEEVDASINHHRVAVIDALREVLRRHTVLNPVAKLRSTKES</sequence>
<dbReference type="EMBL" id="OA882872">
    <property type="protein sequence ID" value="CAD7277223.1"/>
    <property type="molecule type" value="Genomic_DNA"/>
</dbReference>
<dbReference type="PROSITE" id="PS00690">
    <property type="entry name" value="DEAH_ATP_HELICASE"/>
    <property type="match status" value="1"/>
</dbReference>
<name>A0A7R9GCF0_9CRUS</name>
<feature type="domain" description="Helicase C-terminal" evidence="10">
    <location>
        <begin position="1246"/>
        <end position="1416"/>
    </location>
</feature>
<keyword evidence="2" id="KW-0378">Hydrolase</keyword>
<evidence type="ECO:0000256" key="5">
    <source>
        <dbReference type="ARBA" id="ARBA00022884"/>
    </source>
</evidence>
<dbReference type="PROSITE" id="PS51194">
    <property type="entry name" value="HELICASE_CTER"/>
    <property type="match status" value="1"/>
</dbReference>
<evidence type="ECO:0000259" key="9">
    <source>
        <dbReference type="PROSITE" id="PS51192"/>
    </source>
</evidence>
<dbReference type="GO" id="GO:0005634">
    <property type="term" value="C:nucleus"/>
    <property type="evidence" value="ECO:0007669"/>
    <property type="project" value="TreeGrafter"/>
</dbReference>
<feature type="coiled-coil region" evidence="7">
    <location>
        <begin position="352"/>
        <end position="502"/>
    </location>
</feature>
<dbReference type="CDD" id="cd18791">
    <property type="entry name" value="SF2_C_RHA"/>
    <property type="match status" value="1"/>
</dbReference>
<feature type="region of interest" description="Disordered" evidence="8">
    <location>
        <begin position="1"/>
        <end position="22"/>
    </location>
</feature>
<dbReference type="InterPro" id="IPR002464">
    <property type="entry name" value="DNA/RNA_helicase_DEAH_CS"/>
</dbReference>
<reference evidence="11" key="1">
    <citation type="submission" date="2020-11" db="EMBL/GenBank/DDBJ databases">
        <authorList>
            <person name="Tran Van P."/>
        </authorList>
    </citation>
    <scope>NUCLEOTIDE SEQUENCE</scope>
</reference>
<dbReference type="Gene3D" id="1.20.120.1080">
    <property type="match status" value="1"/>
</dbReference>
<proteinExistence type="inferred from homology"/>